<dbReference type="EMBL" id="PSQE01000001">
    <property type="protein sequence ID" value="RHN76888.1"/>
    <property type="molecule type" value="Genomic_DNA"/>
</dbReference>
<feature type="transmembrane region" description="Helical" evidence="1">
    <location>
        <begin position="16"/>
        <end position="34"/>
    </location>
</feature>
<keyword evidence="1" id="KW-0472">Membrane</keyword>
<comment type="caution">
    <text evidence="2">The sequence shown here is derived from an EMBL/GenBank/DDBJ whole genome shotgun (WGS) entry which is preliminary data.</text>
</comment>
<reference evidence="2" key="1">
    <citation type="journal article" date="2018" name="Nat. Plants">
        <title>Whole-genome landscape of Medicago truncatula symbiotic genes.</title>
        <authorList>
            <person name="Pecrix Y."/>
            <person name="Gamas P."/>
            <person name="Carrere S."/>
        </authorList>
    </citation>
    <scope>NUCLEOTIDE SEQUENCE</scope>
    <source>
        <tissue evidence="2">Leaves</tissue>
    </source>
</reference>
<organism evidence="2">
    <name type="scientific">Medicago truncatula</name>
    <name type="common">Barrel medic</name>
    <name type="synonym">Medicago tribuloides</name>
    <dbReference type="NCBI Taxonomy" id="3880"/>
    <lineage>
        <taxon>Eukaryota</taxon>
        <taxon>Viridiplantae</taxon>
        <taxon>Streptophyta</taxon>
        <taxon>Embryophyta</taxon>
        <taxon>Tracheophyta</taxon>
        <taxon>Spermatophyta</taxon>
        <taxon>Magnoliopsida</taxon>
        <taxon>eudicotyledons</taxon>
        <taxon>Gunneridae</taxon>
        <taxon>Pentapetalae</taxon>
        <taxon>rosids</taxon>
        <taxon>fabids</taxon>
        <taxon>Fabales</taxon>
        <taxon>Fabaceae</taxon>
        <taxon>Papilionoideae</taxon>
        <taxon>50 kb inversion clade</taxon>
        <taxon>NPAAA clade</taxon>
        <taxon>Hologalegina</taxon>
        <taxon>IRL clade</taxon>
        <taxon>Trifolieae</taxon>
        <taxon>Medicago</taxon>
    </lineage>
</organism>
<dbReference type="AlphaFoldDB" id="A0A396JKN7"/>
<proteinExistence type="predicted"/>
<dbReference type="Gramene" id="rna274">
    <property type="protein sequence ID" value="RHN76888.1"/>
    <property type="gene ID" value="gene274"/>
</dbReference>
<keyword evidence="1" id="KW-0812">Transmembrane</keyword>
<gene>
    <name evidence="2" type="ORF">MtrunA17_Chr1g0148761</name>
</gene>
<sequence length="63" mass="7118">MLMVAGVDFCGDARGGWYRFLVVILPMLNCALNCRRKVKCGYRSFGALSEGCFWFVCRSLICI</sequence>
<keyword evidence="1" id="KW-1133">Transmembrane helix</keyword>
<dbReference type="Proteomes" id="UP000265566">
    <property type="component" value="Chromosome 1"/>
</dbReference>
<evidence type="ECO:0008006" key="3">
    <source>
        <dbReference type="Google" id="ProtNLM"/>
    </source>
</evidence>
<protein>
    <recommendedName>
        <fullName evidence="3">Transmembrane protein</fullName>
    </recommendedName>
</protein>
<name>A0A396JKN7_MEDTR</name>
<evidence type="ECO:0000313" key="2">
    <source>
        <dbReference type="EMBL" id="RHN76888.1"/>
    </source>
</evidence>
<accession>A0A396JKN7</accession>
<evidence type="ECO:0000256" key="1">
    <source>
        <dbReference type="SAM" id="Phobius"/>
    </source>
</evidence>